<keyword evidence="9" id="KW-1185">Reference proteome</keyword>
<keyword evidence="4 5" id="KW-0560">Oxidoreductase</keyword>
<comment type="catalytic activity">
    <reaction evidence="5">
        <text>L-methionyl-[protein] + [thioredoxin]-disulfide + H2O = L-methionyl-(R)-S-oxide-[protein] + [thioredoxin]-dithiol</text>
        <dbReference type="Rhea" id="RHEA:24164"/>
        <dbReference type="Rhea" id="RHEA-COMP:10698"/>
        <dbReference type="Rhea" id="RHEA-COMP:10700"/>
        <dbReference type="Rhea" id="RHEA-COMP:12313"/>
        <dbReference type="Rhea" id="RHEA-COMP:12314"/>
        <dbReference type="ChEBI" id="CHEBI:15377"/>
        <dbReference type="ChEBI" id="CHEBI:16044"/>
        <dbReference type="ChEBI" id="CHEBI:29950"/>
        <dbReference type="ChEBI" id="CHEBI:45764"/>
        <dbReference type="ChEBI" id="CHEBI:50058"/>
        <dbReference type="EC" id="1.8.4.12"/>
    </reaction>
</comment>
<dbReference type="PANTHER" id="PTHR46081:SF8">
    <property type="entry name" value="PEPTIDE METHIONINE SULFOXIDE REDUCTASE 2"/>
    <property type="match status" value="1"/>
</dbReference>
<evidence type="ECO:0000313" key="9">
    <source>
        <dbReference type="Proteomes" id="UP000054408"/>
    </source>
</evidence>
<dbReference type="STRING" id="461836.A0A0L0D390"/>
<dbReference type="GO" id="GO:0033743">
    <property type="term" value="F:peptide-methionine (R)-S-oxide reductase activity"/>
    <property type="evidence" value="ECO:0007669"/>
    <property type="project" value="UniProtKB-EC"/>
</dbReference>
<keyword evidence="3 5" id="KW-0862">Zinc</keyword>
<dbReference type="InterPro" id="IPR028427">
    <property type="entry name" value="Met_Sox_Rdtase_MsrB"/>
</dbReference>
<dbReference type="InterPro" id="IPR011057">
    <property type="entry name" value="Mss4-like_sf"/>
</dbReference>
<evidence type="ECO:0000256" key="3">
    <source>
        <dbReference type="ARBA" id="ARBA00022833"/>
    </source>
</evidence>
<dbReference type="NCBIfam" id="TIGR00357">
    <property type="entry name" value="peptide-methionine (R)-S-oxide reductase MsrB"/>
    <property type="match status" value="1"/>
</dbReference>
<dbReference type="SUPFAM" id="SSF51316">
    <property type="entry name" value="Mss4-like"/>
    <property type="match status" value="1"/>
</dbReference>
<evidence type="ECO:0000256" key="4">
    <source>
        <dbReference type="ARBA" id="ARBA00023002"/>
    </source>
</evidence>
<dbReference type="InterPro" id="IPR002579">
    <property type="entry name" value="Met_Sox_Rdtase_MsrB_dom"/>
</dbReference>
<dbReference type="Pfam" id="PF01641">
    <property type="entry name" value="SelR"/>
    <property type="match status" value="1"/>
</dbReference>
<dbReference type="GeneID" id="25562852"/>
<dbReference type="GO" id="GO:0046872">
    <property type="term" value="F:metal ion binding"/>
    <property type="evidence" value="ECO:0007669"/>
    <property type="project" value="UniProtKB-KW"/>
</dbReference>
<feature type="compositionally biased region" description="Polar residues" evidence="6">
    <location>
        <begin position="1"/>
        <end position="13"/>
    </location>
</feature>
<keyword evidence="2 5" id="KW-0479">Metal-binding</keyword>
<dbReference type="OMA" id="DEQWRAE"/>
<dbReference type="EC" id="1.8.4.12" evidence="5"/>
<dbReference type="PANTHER" id="PTHR46081">
    <property type="entry name" value="PEPTIDE METHIONINE SULFOXIDE REDUCTASE 2"/>
    <property type="match status" value="1"/>
</dbReference>
<evidence type="ECO:0000256" key="6">
    <source>
        <dbReference type="SAM" id="MobiDB-lite"/>
    </source>
</evidence>
<comment type="similarity">
    <text evidence="1 5">Belongs to the MsrB Met sulfoxide reductase family.</text>
</comment>
<dbReference type="EMBL" id="GL349444">
    <property type="protein sequence ID" value="KNC46807.1"/>
    <property type="molecule type" value="Genomic_DNA"/>
</dbReference>
<evidence type="ECO:0000259" key="7">
    <source>
        <dbReference type="PROSITE" id="PS51790"/>
    </source>
</evidence>
<dbReference type="GO" id="GO:0030091">
    <property type="term" value="P:protein repair"/>
    <property type="evidence" value="ECO:0007669"/>
    <property type="project" value="InterPro"/>
</dbReference>
<dbReference type="OrthoDB" id="44061at2759"/>
<gene>
    <name evidence="8" type="ORF">AMSG_03238</name>
</gene>
<dbReference type="eggNOG" id="KOG0856">
    <property type="taxonomic scope" value="Eukaryota"/>
</dbReference>
<evidence type="ECO:0000313" key="8">
    <source>
        <dbReference type="EMBL" id="KNC46807.1"/>
    </source>
</evidence>
<proteinExistence type="inferred from homology"/>
<accession>A0A0L0D390</accession>
<protein>
    <recommendedName>
        <fullName evidence="5">Peptide-methionine (R)-S-oxide reductase</fullName>
        <ecNumber evidence="5">1.8.4.12</ecNumber>
    </recommendedName>
</protein>
<reference evidence="8 9" key="1">
    <citation type="submission" date="2010-05" db="EMBL/GenBank/DDBJ databases">
        <title>The Genome Sequence of Thecamonas trahens ATCC 50062.</title>
        <authorList>
            <consortium name="The Broad Institute Genome Sequencing Platform"/>
            <person name="Russ C."/>
            <person name="Cuomo C."/>
            <person name="Shea T."/>
            <person name="Young S.K."/>
            <person name="Zeng Q."/>
            <person name="Koehrsen M."/>
            <person name="Haas B."/>
            <person name="Borodovsky M."/>
            <person name="Guigo R."/>
            <person name="Alvarado L."/>
            <person name="Berlin A."/>
            <person name="Bochicchio J."/>
            <person name="Borenstein D."/>
            <person name="Chapman S."/>
            <person name="Chen Z."/>
            <person name="Freedman E."/>
            <person name="Gellesch M."/>
            <person name="Goldberg J."/>
            <person name="Griggs A."/>
            <person name="Gujja S."/>
            <person name="Heilman E."/>
            <person name="Heiman D."/>
            <person name="Hepburn T."/>
            <person name="Howarth C."/>
            <person name="Jen D."/>
            <person name="Larson L."/>
            <person name="Mehta T."/>
            <person name="Park D."/>
            <person name="Pearson M."/>
            <person name="Roberts A."/>
            <person name="Saif S."/>
            <person name="Shenoy N."/>
            <person name="Sisk P."/>
            <person name="Stolte C."/>
            <person name="Sykes S."/>
            <person name="Thomson T."/>
            <person name="Walk T."/>
            <person name="White J."/>
            <person name="Yandava C."/>
            <person name="Burger G."/>
            <person name="Gray M.W."/>
            <person name="Holland P.W.H."/>
            <person name="King N."/>
            <person name="Lang F.B.F."/>
            <person name="Roger A.J."/>
            <person name="Ruiz-Trillo I."/>
            <person name="Lander E."/>
            <person name="Nusbaum C."/>
        </authorList>
    </citation>
    <scope>NUCLEOTIDE SEQUENCE [LARGE SCALE GENOMIC DNA]</scope>
    <source>
        <strain evidence="8 9">ATCC 50062</strain>
    </source>
</reference>
<sequence length="158" mass="17225">MGNQSSSSKNTHMSAEPPSPAVVKSDEEWRAELTPEQYRVLRKKGTERAGTGEYNKHFEEGTYLCAGCETPLYEAEHKFDSGCGWPAFYDSVEGAVARKSESFPDTRTEILCSACGGHIGHVFAGEGFKTPTNERHCANSVSLKFKPKAKGEGEGEGE</sequence>
<dbReference type="Proteomes" id="UP000054408">
    <property type="component" value="Unassembled WGS sequence"/>
</dbReference>
<feature type="region of interest" description="Disordered" evidence="6">
    <location>
        <begin position="1"/>
        <end position="30"/>
    </location>
</feature>
<dbReference type="GO" id="GO:0006979">
    <property type="term" value="P:response to oxidative stress"/>
    <property type="evidence" value="ECO:0007669"/>
    <property type="project" value="InterPro"/>
</dbReference>
<dbReference type="AlphaFoldDB" id="A0A0L0D390"/>
<dbReference type="PROSITE" id="PS51790">
    <property type="entry name" value="MSRB"/>
    <property type="match status" value="1"/>
</dbReference>
<organism evidence="8 9">
    <name type="scientific">Thecamonas trahens ATCC 50062</name>
    <dbReference type="NCBI Taxonomy" id="461836"/>
    <lineage>
        <taxon>Eukaryota</taxon>
        <taxon>Apusozoa</taxon>
        <taxon>Apusomonadida</taxon>
        <taxon>Apusomonadidae</taxon>
        <taxon>Thecamonas</taxon>
    </lineage>
</organism>
<feature type="domain" description="MsrB" evidence="7">
    <location>
        <begin position="26"/>
        <end position="148"/>
    </location>
</feature>
<evidence type="ECO:0000256" key="5">
    <source>
        <dbReference type="RuleBase" id="RU365044"/>
    </source>
</evidence>
<dbReference type="RefSeq" id="XP_013760082.1">
    <property type="nucleotide sequence ID" value="XM_013904628.1"/>
</dbReference>
<evidence type="ECO:0000256" key="2">
    <source>
        <dbReference type="ARBA" id="ARBA00022723"/>
    </source>
</evidence>
<evidence type="ECO:0000256" key="1">
    <source>
        <dbReference type="ARBA" id="ARBA00007174"/>
    </source>
</evidence>
<comment type="cofactor">
    <cofactor evidence="5">
        <name>Zn(2+)</name>
        <dbReference type="ChEBI" id="CHEBI:29105"/>
    </cofactor>
    <text evidence="5">Binds 1 zinc ion per subunit.</text>
</comment>
<name>A0A0L0D390_THETB</name>
<dbReference type="Gene3D" id="2.170.150.20">
    <property type="entry name" value="Peptide methionine sulfoxide reductase"/>
    <property type="match status" value="1"/>
</dbReference>